<sequence length="87" mass="9844">MRVSQRSTLVRDCYQWRVHRSYPTALPLIMHAGQFGTQHQWMPGSGVPPLLVPSTLIARQFFITTAKCDFLDGKHVVFGKVIDGMLT</sequence>
<dbReference type="SUPFAM" id="SSF50891">
    <property type="entry name" value="Cyclophilin-like"/>
    <property type="match status" value="1"/>
</dbReference>
<comment type="function">
    <text evidence="2">PPIases accelerate the folding of proteins. It catalyzes the cis-trans isomerization of proline imidic peptide bonds in oligopeptides.</text>
</comment>
<keyword evidence="5" id="KW-1185">Reference proteome</keyword>
<feature type="domain" description="PPIase cyclophilin-type" evidence="3">
    <location>
        <begin position="42"/>
        <end position="87"/>
    </location>
</feature>
<evidence type="ECO:0000256" key="2">
    <source>
        <dbReference type="RuleBase" id="RU363019"/>
    </source>
</evidence>
<dbReference type="InterPro" id="IPR029000">
    <property type="entry name" value="Cyclophilin-like_dom_sf"/>
</dbReference>
<reference evidence="4" key="1">
    <citation type="submission" date="2023-11" db="EMBL/GenBank/DDBJ databases">
        <authorList>
            <person name="De Vega J J."/>
            <person name="De Vega J J."/>
        </authorList>
    </citation>
    <scope>NUCLEOTIDE SEQUENCE</scope>
</reference>
<accession>A0AAD2HT96</accession>
<comment type="similarity">
    <text evidence="2">Belongs to the cyclophilin-type PPIase family.</text>
</comment>
<keyword evidence="2" id="KW-0697">Rotamase</keyword>
<dbReference type="Gene3D" id="2.40.100.10">
    <property type="entry name" value="Cyclophilin-like"/>
    <property type="match status" value="1"/>
</dbReference>
<dbReference type="GO" id="GO:0003755">
    <property type="term" value="F:peptidyl-prolyl cis-trans isomerase activity"/>
    <property type="evidence" value="ECO:0007669"/>
    <property type="project" value="UniProtKB-UniRule"/>
</dbReference>
<dbReference type="EC" id="5.2.1.8" evidence="2"/>
<evidence type="ECO:0000256" key="1">
    <source>
        <dbReference type="ARBA" id="ARBA00000971"/>
    </source>
</evidence>
<gene>
    <name evidence="4" type="ORF">MYCIT1_LOCUS32560</name>
</gene>
<evidence type="ECO:0000259" key="3">
    <source>
        <dbReference type="PROSITE" id="PS50072"/>
    </source>
</evidence>
<evidence type="ECO:0000313" key="4">
    <source>
        <dbReference type="EMBL" id="CAK5281437.1"/>
    </source>
</evidence>
<dbReference type="Pfam" id="PF00160">
    <property type="entry name" value="Pro_isomerase"/>
    <property type="match status" value="1"/>
</dbReference>
<dbReference type="PRINTS" id="PR00153">
    <property type="entry name" value="CSAPPISMRASE"/>
</dbReference>
<proteinExistence type="inferred from homology"/>
<dbReference type="EMBL" id="CAVNYO010000444">
    <property type="protein sequence ID" value="CAK5281437.1"/>
    <property type="molecule type" value="Genomic_DNA"/>
</dbReference>
<dbReference type="AlphaFoldDB" id="A0AAD2HT96"/>
<organism evidence="4 5">
    <name type="scientific">Mycena citricolor</name>
    <dbReference type="NCBI Taxonomy" id="2018698"/>
    <lineage>
        <taxon>Eukaryota</taxon>
        <taxon>Fungi</taxon>
        <taxon>Dikarya</taxon>
        <taxon>Basidiomycota</taxon>
        <taxon>Agaricomycotina</taxon>
        <taxon>Agaricomycetes</taxon>
        <taxon>Agaricomycetidae</taxon>
        <taxon>Agaricales</taxon>
        <taxon>Marasmiineae</taxon>
        <taxon>Mycenaceae</taxon>
        <taxon>Mycena</taxon>
    </lineage>
</organism>
<name>A0AAD2HT96_9AGAR</name>
<evidence type="ECO:0000313" key="5">
    <source>
        <dbReference type="Proteomes" id="UP001295794"/>
    </source>
</evidence>
<dbReference type="InterPro" id="IPR002130">
    <property type="entry name" value="Cyclophilin-type_PPIase_dom"/>
</dbReference>
<comment type="catalytic activity">
    <reaction evidence="1 2">
        <text>[protein]-peptidylproline (omega=180) = [protein]-peptidylproline (omega=0)</text>
        <dbReference type="Rhea" id="RHEA:16237"/>
        <dbReference type="Rhea" id="RHEA-COMP:10747"/>
        <dbReference type="Rhea" id="RHEA-COMP:10748"/>
        <dbReference type="ChEBI" id="CHEBI:83833"/>
        <dbReference type="ChEBI" id="CHEBI:83834"/>
        <dbReference type="EC" id="5.2.1.8"/>
    </reaction>
</comment>
<dbReference type="PROSITE" id="PS50072">
    <property type="entry name" value="CSA_PPIASE_2"/>
    <property type="match status" value="1"/>
</dbReference>
<dbReference type="Proteomes" id="UP001295794">
    <property type="component" value="Unassembled WGS sequence"/>
</dbReference>
<comment type="caution">
    <text evidence="4">The sequence shown here is derived from an EMBL/GenBank/DDBJ whole genome shotgun (WGS) entry which is preliminary data.</text>
</comment>
<feature type="non-terminal residue" evidence="4">
    <location>
        <position position="87"/>
    </location>
</feature>
<protein>
    <recommendedName>
        <fullName evidence="2">Peptidyl-prolyl cis-trans isomerase</fullName>
        <shortName evidence="2">PPIase</shortName>
        <ecNumber evidence="2">5.2.1.8</ecNumber>
    </recommendedName>
</protein>
<keyword evidence="2" id="KW-0413">Isomerase</keyword>